<evidence type="ECO:0000256" key="4">
    <source>
        <dbReference type="ARBA" id="ARBA00023308"/>
    </source>
</evidence>
<dbReference type="EMBL" id="CAICTM010000414">
    <property type="protein sequence ID" value="CAB9510024.1"/>
    <property type="molecule type" value="Genomic_DNA"/>
</dbReference>
<dbReference type="GO" id="GO:0016857">
    <property type="term" value="F:racemase and epimerase activity, acting on carbohydrates and derivatives"/>
    <property type="evidence" value="ECO:0007669"/>
    <property type="project" value="InterPro"/>
</dbReference>
<dbReference type="InterPro" id="IPR011008">
    <property type="entry name" value="Dimeric_a/b-barrel"/>
</dbReference>
<organism evidence="6 7">
    <name type="scientific">Seminavis robusta</name>
    <dbReference type="NCBI Taxonomy" id="568900"/>
    <lineage>
        <taxon>Eukaryota</taxon>
        <taxon>Sar</taxon>
        <taxon>Stramenopiles</taxon>
        <taxon>Ochrophyta</taxon>
        <taxon>Bacillariophyta</taxon>
        <taxon>Bacillariophyceae</taxon>
        <taxon>Bacillariophycidae</taxon>
        <taxon>Naviculales</taxon>
        <taxon>Naviculaceae</taxon>
        <taxon>Seminavis</taxon>
    </lineage>
</organism>
<gene>
    <name evidence="6" type="ORF">SEMRO_415_G138530.1</name>
</gene>
<keyword evidence="7" id="KW-1185">Reference proteome</keyword>
<dbReference type="InterPro" id="IPR013448">
    <property type="entry name" value="L-rhamnose_mutarotase"/>
</dbReference>
<dbReference type="PANTHER" id="PTHR34389">
    <property type="entry name" value="L-RHAMNOSE MUTAROTASE"/>
    <property type="match status" value="1"/>
</dbReference>
<reference evidence="6" key="1">
    <citation type="submission" date="2020-06" db="EMBL/GenBank/DDBJ databases">
        <authorList>
            <consortium name="Plant Systems Biology data submission"/>
        </authorList>
    </citation>
    <scope>NUCLEOTIDE SEQUENCE</scope>
    <source>
        <strain evidence="6">D6</strain>
    </source>
</reference>
<evidence type="ECO:0000313" key="6">
    <source>
        <dbReference type="EMBL" id="CAB9510024.1"/>
    </source>
</evidence>
<keyword evidence="2" id="KW-0413">Isomerase</keyword>
<dbReference type="GO" id="GO:0019301">
    <property type="term" value="P:rhamnose catabolic process"/>
    <property type="evidence" value="ECO:0007669"/>
    <property type="project" value="TreeGrafter"/>
</dbReference>
<dbReference type="HAMAP" id="MF_01663">
    <property type="entry name" value="L_rham_rotase"/>
    <property type="match status" value="1"/>
</dbReference>
<dbReference type="SUPFAM" id="SSF54909">
    <property type="entry name" value="Dimeric alpha+beta barrel"/>
    <property type="match status" value="1"/>
</dbReference>
<evidence type="ECO:0000256" key="2">
    <source>
        <dbReference type="ARBA" id="ARBA00023235"/>
    </source>
</evidence>
<evidence type="ECO:0000256" key="5">
    <source>
        <dbReference type="SAM" id="MobiDB-lite"/>
    </source>
</evidence>
<dbReference type="InterPro" id="IPR008000">
    <property type="entry name" value="Rham/fucose_mutarotase"/>
</dbReference>
<dbReference type="Gene3D" id="3.30.70.100">
    <property type="match status" value="1"/>
</dbReference>
<proteinExistence type="inferred from homology"/>
<evidence type="ECO:0000313" key="7">
    <source>
        <dbReference type="Proteomes" id="UP001153069"/>
    </source>
</evidence>
<dbReference type="Proteomes" id="UP001153069">
    <property type="component" value="Unassembled WGS sequence"/>
</dbReference>
<protein>
    <submittedName>
        <fullName evidence="6">L-rhamnose mutarotase</fullName>
    </submittedName>
</protein>
<comment type="caution">
    <text evidence="6">The sequence shown here is derived from an EMBL/GenBank/DDBJ whole genome shotgun (WGS) entry which is preliminary data.</text>
</comment>
<keyword evidence="3" id="KW-0119">Carbohydrate metabolism</keyword>
<evidence type="ECO:0000256" key="1">
    <source>
        <dbReference type="ARBA" id="ARBA00022490"/>
    </source>
</evidence>
<dbReference type="GO" id="GO:0005737">
    <property type="term" value="C:cytoplasm"/>
    <property type="evidence" value="ECO:0007669"/>
    <property type="project" value="InterPro"/>
</dbReference>
<feature type="compositionally biased region" description="Polar residues" evidence="5">
    <location>
        <begin position="1"/>
        <end position="20"/>
    </location>
</feature>
<dbReference type="OrthoDB" id="9981546at2759"/>
<sequence length="122" mass="13732">MASTDAESNKSTEAAPSLQRNGFKMKLKPGCAEEYKKRHDEIWPELSKLLKDTGTSDYSIFLDEETNTLFASQKIAEGAQGSQDLGSNPLVQKWWAYMSDIMETNEDKSPVCIPLKEVFYMA</sequence>
<dbReference type="PANTHER" id="PTHR34389:SF2">
    <property type="entry name" value="L-RHAMNOSE MUTAROTASE"/>
    <property type="match status" value="1"/>
</dbReference>
<accession>A0A9N8DWZ8</accession>
<dbReference type="Pfam" id="PF05336">
    <property type="entry name" value="rhaM"/>
    <property type="match status" value="1"/>
</dbReference>
<evidence type="ECO:0000256" key="3">
    <source>
        <dbReference type="ARBA" id="ARBA00023277"/>
    </source>
</evidence>
<keyword evidence="4" id="KW-0684">Rhamnose metabolism</keyword>
<dbReference type="NCBIfam" id="TIGR02625">
    <property type="entry name" value="YiiL_rotase"/>
    <property type="match status" value="1"/>
</dbReference>
<dbReference type="AlphaFoldDB" id="A0A9N8DWZ8"/>
<keyword evidence="1" id="KW-0963">Cytoplasm</keyword>
<feature type="region of interest" description="Disordered" evidence="5">
    <location>
        <begin position="1"/>
        <end position="21"/>
    </location>
</feature>
<name>A0A9N8DWZ8_9STRA</name>